<dbReference type="FunFam" id="3.10.50.40:FF:000006">
    <property type="entry name" value="Peptidyl-prolyl cis-trans isomerase"/>
    <property type="match status" value="1"/>
</dbReference>
<accession>A0A933W935</accession>
<evidence type="ECO:0000313" key="9">
    <source>
        <dbReference type="EMBL" id="MBI5167969.1"/>
    </source>
</evidence>
<protein>
    <recommendedName>
        <fullName evidence="6">Peptidyl-prolyl cis-trans isomerase</fullName>
        <ecNumber evidence="6">5.2.1.8</ecNumber>
    </recommendedName>
</protein>
<evidence type="ECO:0000256" key="2">
    <source>
        <dbReference type="ARBA" id="ARBA00006577"/>
    </source>
</evidence>
<evidence type="ECO:0000256" key="1">
    <source>
        <dbReference type="ARBA" id="ARBA00000971"/>
    </source>
</evidence>
<comment type="similarity">
    <text evidence="2 6">Belongs to the FKBP-type PPIase family.</text>
</comment>
<evidence type="ECO:0000256" key="6">
    <source>
        <dbReference type="RuleBase" id="RU003915"/>
    </source>
</evidence>
<evidence type="ECO:0000256" key="5">
    <source>
        <dbReference type="PROSITE-ProRule" id="PRU00277"/>
    </source>
</evidence>
<keyword evidence="4 5" id="KW-0413">Isomerase</keyword>
<dbReference type="EMBL" id="JACRIW010000006">
    <property type="protein sequence ID" value="MBI5167969.1"/>
    <property type="molecule type" value="Genomic_DNA"/>
</dbReference>
<dbReference type="EC" id="5.2.1.8" evidence="6"/>
<feature type="chain" id="PRO_5037266236" description="Peptidyl-prolyl cis-trans isomerase" evidence="7">
    <location>
        <begin position="21"/>
        <end position="167"/>
    </location>
</feature>
<dbReference type="PROSITE" id="PS50059">
    <property type="entry name" value="FKBP_PPIASE"/>
    <property type="match status" value="1"/>
</dbReference>
<keyword evidence="3 5" id="KW-0697">Rotamase</keyword>
<feature type="signal peptide" evidence="7">
    <location>
        <begin position="1"/>
        <end position="20"/>
    </location>
</feature>
<evidence type="ECO:0000256" key="7">
    <source>
        <dbReference type="SAM" id="SignalP"/>
    </source>
</evidence>
<evidence type="ECO:0000313" key="10">
    <source>
        <dbReference type="Proteomes" id="UP000696931"/>
    </source>
</evidence>
<dbReference type="InterPro" id="IPR046357">
    <property type="entry name" value="PPIase_dom_sf"/>
</dbReference>
<feature type="domain" description="PPIase FKBP-type" evidence="8">
    <location>
        <begin position="79"/>
        <end position="167"/>
    </location>
</feature>
<dbReference type="AlphaFoldDB" id="A0A933W935"/>
<proteinExistence type="inferred from homology"/>
<dbReference type="PROSITE" id="PS51257">
    <property type="entry name" value="PROKAR_LIPOPROTEIN"/>
    <property type="match status" value="1"/>
</dbReference>
<evidence type="ECO:0000256" key="4">
    <source>
        <dbReference type="ARBA" id="ARBA00023235"/>
    </source>
</evidence>
<dbReference type="Pfam" id="PF00254">
    <property type="entry name" value="FKBP_C"/>
    <property type="match status" value="1"/>
</dbReference>
<comment type="catalytic activity">
    <reaction evidence="1 5 6">
        <text>[protein]-peptidylproline (omega=180) = [protein]-peptidylproline (omega=0)</text>
        <dbReference type="Rhea" id="RHEA:16237"/>
        <dbReference type="Rhea" id="RHEA-COMP:10747"/>
        <dbReference type="Rhea" id="RHEA-COMP:10748"/>
        <dbReference type="ChEBI" id="CHEBI:83833"/>
        <dbReference type="ChEBI" id="CHEBI:83834"/>
        <dbReference type="EC" id="5.2.1.8"/>
    </reaction>
</comment>
<evidence type="ECO:0000256" key="3">
    <source>
        <dbReference type="ARBA" id="ARBA00023110"/>
    </source>
</evidence>
<dbReference type="PANTHER" id="PTHR43811">
    <property type="entry name" value="FKBP-TYPE PEPTIDYL-PROLYL CIS-TRANS ISOMERASE FKPA"/>
    <property type="match status" value="1"/>
</dbReference>
<comment type="caution">
    <text evidence="9">The sequence shown here is derived from an EMBL/GenBank/DDBJ whole genome shotgun (WGS) entry which is preliminary data.</text>
</comment>
<dbReference type="InterPro" id="IPR001179">
    <property type="entry name" value="PPIase_FKBP_dom"/>
</dbReference>
<dbReference type="GO" id="GO:0003755">
    <property type="term" value="F:peptidyl-prolyl cis-trans isomerase activity"/>
    <property type="evidence" value="ECO:0007669"/>
    <property type="project" value="UniProtKB-UniRule"/>
</dbReference>
<dbReference type="PANTHER" id="PTHR43811:SF19">
    <property type="entry name" value="39 KDA FK506-BINDING NUCLEAR PROTEIN"/>
    <property type="match status" value="1"/>
</dbReference>
<name>A0A933W935_UNCEI</name>
<gene>
    <name evidence="9" type="ORF">HZA61_00635</name>
</gene>
<dbReference type="Proteomes" id="UP000696931">
    <property type="component" value="Unassembled WGS sequence"/>
</dbReference>
<reference evidence="9" key="1">
    <citation type="submission" date="2020-07" db="EMBL/GenBank/DDBJ databases">
        <title>Huge and variable diversity of episymbiotic CPR bacteria and DPANN archaea in groundwater ecosystems.</title>
        <authorList>
            <person name="He C.Y."/>
            <person name="Keren R."/>
            <person name="Whittaker M."/>
            <person name="Farag I.F."/>
            <person name="Doudna J."/>
            <person name="Cate J.H.D."/>
            <person name="Banfield J.F."/>
        </authorList>
    </citation>
    <scope>NUCLEOTIDE SEQUENCE</scope>
    <source>
        <strain evidence="9">NC_groundwater_1813_Pr3_B-0.1um_71_17</strain>
    </source>
</reference>
<dbReference type="SUPFAM" id="SSF54534">
    <property type="entry name" value="FKBP-like"/>
    <property type="match status" value="1"/>
</dbReference>
<sequence>MKRISLALVAALALAGCAGSNGPGSSASGDSAAAPAAAAPPAATAPATTTAPGGKVHKLASGLIYEDLVVGNGTMADPGLTVSVHYTGWLTDGTKFDSSLDRGSPFAFTLGAGQVIRGWDEGVKGMRIGGKRKLTIPPDLGYGSAGAGGVIPPNATLVFEVQLLGVK</sequence>
<dbReference type="Gene3D" id="3.10.50.40">
    <property type="match status" value="1"/>
</dbReference>
<evidence type="ECO:0000259" key="8">
    <source>
        <dbReference type="PROSITE" id="PS50059"/>
    </source>
</evidence>
<organism evidence="9 10">
    <name type="scientific">Eiseniibacteriota bacterium</name>
    <dbReference type="NCBI Taxonomy" id="2212470"/>
    <lineage>
        <taxon>Bacteria</taxon>
        <taxon>Candidatus Eiseniibacteriota</taxon>
    </lineage>
</organism>
<keyword evidence="7" id="KW-0732">Signal</keyword>